<dbReference type="AlphaFoldDB" id="A0A7J3MZS3"/>
<dbReference type="EMBL" id="DTDH01000174">
    <property type="protein sequence ID" value="HGT99053.1"/>
    <property type="molecule type" value="Genomic_DNA"/>
</dbReference>
<organism evidence="2">
    <name type="scientific">Ignisphaera aggregans</name>
    <dbReference type="NCBI Taxonomy" id="334771"/>
    <lineage>
        <taxon>Archaea</taxon>
        <taxon>Thermoproteota</taxon>
        <taxon>Thermoprotei</taxon>
        <taxon>Desulfurococcales</taxon>
        <taxon>Desulfurococcaceae</taxon>
        <taxon>Ignisphaera</taxon>
    </lineage>
</organism>
<gene>
    <name evidence="1" type="ORF">ENT99_03280</name>
    <name evidence="2" type="ORF">ENU64_06460</name>
</gene>
<protein>
    <recommendedName>
        <fullName evidence="3">H/ACA RNA-protein complex protein Gar1</fullName>
    </recommendedName>
</protein>
<dbReference type="InterPro" id="IPR007504">
    <property type="entry name" value="H/ACA_rnp_Gar1/Naf1"/>
</dbReference>
<dbReference type="EMBL" id="DTAU01000056">
    <property type="protein sequence ID" value="HFQ78709.1"/>
    <property type="molecule type" value="Genomic_DNA"/>
</dbReference>
<name>A0A7J3MZS3_9CREN</name>
<reference evidence="2" key="1">
    <citation type="journal article" date="2020" name="mSystems">
        <title>Genome- and Community-Level Interaction Insights into Carbon Utilization and Element Cycling Functions of Hydrothermarchaeota in Hydrothermal Sediment.</title>
        <authorList>
            <person name="Zhou Z."/>
            <person name="Liu Y."/>
            <person name="Xu W."/>
            <person name="Pan J."/>
            <person name="Luo Z.H."/>
            <person name="Li M."/>
        </authorList>
    </citation>
    <scope>NUCLEOTIDE SEQUENCE [LARGE SCALE GENOMIC DNA]</scope>
    <source>
        <strain evidence="1">SpSt-629</strain>
        <strain evidence="2">SpSt-688</strain>
    </source>
</reference>
<dbReference type="SUPFAM" id="SSF50447">
    <property type="entry name" value="Translation proteins"/>
    <property type="match status" value="1"/>
</dbReference>
<dbReference type="InterPro" id="IPR009000">
    <property type="entry name" value="Transl_B-barrel_sf"/>
</dbReference>
<dbReference type="GO" id="GO:0042254">
    <property type="term" value="P:ribosome biogenesis"/>
    <property type="evidence" value="ECO:0007669"/>
    <property type="project" value="InterPro"/>
</dbReference>
<accession>A0A7J3MZS3</accession>
<comment type="caution">
    <text evidence="2">The sequence shown here is derived from an EMBL/GenBank/DDBJ whole genome shotgun (WGS) entry which is preliminary data.</text>
</comment>
<evidence type="ECO:0000313" key="2">
    <source>
        <dbReference type="EMBL" id="HGT99053.1"/>
    </source>
</evidence>
<proteinExistence type="predicted"/>
<evidence type="ECO:0000313" key="1">
    <source>
        <dbReference type="EMBL" id="HFQ78709.1"/>
    </source>
</evidence>
<dbReference type="Pfam" id="PF04410">
    <property type="entry name" value="Gar1"/>
    <property type="match status" value="1"/>
</dbReference>
<dbReference type="InterPro" id="IPR038664">
    <property type="entry name" value="Gar1/Naf1_Cbf5-bd_sf"/>
</dbReference>
<sequence length="95" mass="10548">MRTFDSLGPVEIITKSKLILVKLEAGRDIPDIGSIVTDASGNHVGKIMDIIGPVNRAYAVIKPRSYAILSSIKTSTILFYRSRQQKHHTTKGKRK</sequence>
<dbReference type="Gene3D" id="2.40.10.230">
    <property type="entry name" value="Probable tRNA pseudouridine synthase domain"/>
    <property type="match status" value="1"/>
</dbReference>
<evidence type="ECO:0008006" key="3">
    <source>
        <dbReference type="Google" id="ProtNLM"/>
    </source>
</evidence>
<dbReference type="GO" id="GO:0001522">
    <property type="term" value="P:pseudouridine synthesis"/>
    <property type="evidence" value="ECO:0007669"/>
    <property type="project" value="InterPro"/>
</dbReference>